<evidence type="ECO:0000313" key="3">
    <source>
        <dbReference type="EMBL" id="MCP2008264.1"/>
    </source>
</evidence>
<evidence type="ECO:0000256" key="1">
    <source>
        <dbReference type="SAM" id="SignalP"/>
    </source>
</evidence>
<sequence length="132" mass="13884">MKTYLLPLRLAAAGALMMIATACGSAPPAPPSTASLWQKIQAQNADTGCDRDSQCHSIAVGAKACGGPERYIAWSERAQDGAQLKQLVAQHAAARVEEDKRSHVLSNCMLAVDPGAVCRAGRCVLNLENAQP</sequence>
<evidence type="ECO:0000313" key="2">
    <source>
        <dbReference type="EMBL" id="MBV6321479.1"/>
    </source>
</evidence>
<proteinExistence type="predicted"/>
<name>A0AA41H6T5_9BURK</name>
<gene>
    <name evidence="2" type="ORF">KVP70_11070</name>
    <name evidence="3" type="ORF">L1274_001964</name>
</gene>
<dbReference type="EMBL" id="JAHTGR010000005">
    <property type="protein sequence ID" value="MBV6321479.1"/>
    <property type="molecule type" value="Genomic_DNA"/>
</dbReference>
<comment type="caution">
    <text evidence="2">The sequence shown here is derived from an EMBL/GenBank/DDBJ whole genome shotgun (WGS) entry which is preliminary data.</text>
</comment>
<evidence type="ECO:0008006" key="6">
    <source>
        <dbReference type="Google" id="ProtNLM"/>
    </source>
</evidence>
<feature type="chain" id="PRO_5041377704" description="DUF4189 domain-containing protein" evidence="1">
    <location>
        <begin position="23"/>
        <end position="132"/>
    </location>
</feature>
<organism evidence="2 4">
    <name type="scientific">Duganella violaceipulchra</name>
    <dbReference type="NCBI Taxonomy" id="2849652"/>
    <lineage>
        <taxon>Bacteria</taxon>
        <taxon>Pseudomonadati</taxon>
        <taxon>Pseudomonadota</taxon>
        <taxon>Betaproteobacteria</taxon>
        <taxon>Burkholderiales</taxon>
        <taxon>Oxalobacteraceae</taxon>
        <taxon>Telluria group</taxon>
        <taxon>Duganella</taxon>
    </lineage>
</organism>
<accession>A0AA41H6T5</accession>
<dbReference type="EMBL" id="JALJZU010000003">
    <property type="protein sequence ID" value="MCP2008264.1"/>
    <property type="molecule type" value="Genomic_DNA"/>
</dbReference>
<dbReference type="RefSeq" id="WP_217942223.1">
    <property type="nucleotide sequence ID" value="NZ_JAHTGR010000005.1"/>
</dbReference>
<dbReference type="Proteomes" id="UP001155901">
    <property type="component" value="Unassembled WGS sequence"/>
</dbReference>
<protein>
    <recommendedName>
        <fullName evidence="6">DUF4189 domain-containing protein</fullName>
    </recommendedName>
</protein>
<dbReference type="AlphaFoldDB" id="A0AA41H6T5"/>
<evidence type="ECO:0000313" key="4">
    <source>
        <dbReference type="Proteomes" id="UP001155901"/>
    </source>
</evidence>
<evidence type="ECO:0000313" key="5">
    <source>
        <dbReference type="Proteomes" id="UP001162889"/>
    </source>
</evidence>
<keyword evidence="5" id="KW-1185">Reference proteome</keyword>
<reference evidence="3" key="2">
    <citation type="submission" date="2022-03" db="EMBL/GenBank/DDBJ databases">
        <title>Genome Encyclopedia of Bacteria and Archaea VI: Functional Genomics of Type Strains.</title>
        <authorList>
            <person name="Whitman W."/>
        </authorList>
    </citation>
    <scope>NUCLEOTIDE SEQUENCE</scope>
    <source>
        <strain evidence="3">HSC-15S17</strain>
    </source>
</reference>
<dbReference type="PROSITE" id="PS51257">
    <property type="entry name" value="PROKAR_LIPOPROTEIN"/>
    <property type="match status" value="1"/>
</dbReference>
<reference evidence="2" key="1">
    <citation type="submission" date="2021-07" db="EMBL/GenBank/DDBJ databases">
        <title>Characterization of violacein-producing bacteria and related species.</title>
        <authorList>
            <person name="Wilson H.S."/>
            <person name="De Leon M.E."/>
        </authorList>
    </citation>
    <scope>NUCLEOTIDE SEQUENCE</scope>
    <source>
        <strain evidence="2">HSC-15S17</strain>
    </source>
</reference>
<keyword evidence="1" id="KW-0732">Signal</keyword>
<feature type="signal peptide" evidence="1">
    <location>
        <begin position="1"/>
        <end position="22"/>
    </location>
</feature>
<dbReference type="Proteomes" id="UP001162889">
    <property type="component" value="Unassembled WGS sequence"/>
</dbReference>